<reference evidence="1 2" key="1">
    <citation type="submission" date="2019-05" db="EMBL/GenBank/DDBJ databases">
        <title>Draft genomes of bacterial isolates retrieved from different Forrest soils.</title>
        <authorList>
            <person name="Soares-Castro P."/>
            <person name="Santos P.M."/>
        </authorList>
    </citation>
    <scope>NUCLEOTIDE SEQUENCE [LARGE SCALE GENOMIC DNA]</scope>
    <source>
        <strain evidence="1 2">UMG736</strain>
    </source>
</reference>
<dbReference type="EMBL" id="SUQN01000004">
    <property type="protein sequence ID" value="NTZ50999.1"/>
    <property type="molecule type" value="Genomic_DNA"/>
</dbReference>
<organism evidence="1 2">
    <name type="scientific">Citrobacter gillenii</name>
    <dbReference type="NCBI Taxonomy" id="67828"/>
    <lineage>
        <taxon>Bacteria</taxon>
        <taxon>Pseudomonadati</taxon>
        <taxon>Pseudomonadota</taxon>
        <taxon>Gammaproteobacteria</taxon>
        <taxon>Enterobacterales</taxon>
        <taxon>Enterobacteriaceae</taxon>
        <taxon>Citrobacter</taxon>
        <taxon>Citrobacter freundii complex</taxon>
    </lineage>
</organism>
<accession>A0ABD6M1X5</accession>
<name>A0ABD6M1X5_9ENTR</name>
<sequence length="180" mass="20289">MSLQIAFITGRSQPGNPALSQSQRAFMATLNREGRCLALNFPWVMGADEWRATPIIQASWNNARDYLGSRRPAFSQTYQEATRMLLASADHTLLLAGSCGLELFNNLQLSAADLSHVSIFAYGPVARHRPTCRHLLVQGQKDWISRLWFRDVDTHIACGHMNYLAQPALSDLCRRFIRTL</sequence>
<gene>
    <name evidence="1" type="ORF">FCH32_11910</name>
</gene>
<dbReference type="Proteomes" id="UP000729009">
    <property type="component" value="Unassembled WGS sequence"/>
</dbReference>
<evidence type="ECO:0000313" key="2">
    <source>
        <dbReference type="Proteomes" id="UP000729009"/>
    </source>
</evidence>
<keyword evidence="2" id="KW-1185">Reference proteome</keyword>
<proteinExistence type="predicted"/>
<comment type="caution">
    <text evidence="1">The sequence shown here is derived from an EMBL/GenBank/DDBJ whole genome shotgun (WGS) entry which is preliminary data.</text>
</comment>
<evidence type="ECO:0000313" key="1">
    <source>
        <dbReference type="EMBL" id="NTZ50999.1"/>
    </source>
</evidence>
<dbReference type="RefSeq" id="WP_174360923.1">
    <property type="nucleotide sequence ID" value="NZ_SUQN01000004.1"/>
</dbReference>
<protein>
    <submittedName>
        <fullName evidence="1">Uncharacterized protein</fullName>
    </submittedName>
</protein>
<dbReference type="AlphaFoldDB" id="A0ABD6M1X5"/>